<dbReference type="RefSeq" id="WP_132453496.1">
    <property type="nucleotide sequence ID" value="NZ_JAWIZJ010000001.1"/>
</dbReference>
<feature type="domain" description="HTH marR-type" evidence="4">
    <location>
        <begin position="23"/>
        <end position="159"/>
    </location>
</feature>
<dbReference type="SUPFAM" id="SSF46785">
    <property type="entry name" value="Winged helix' DNA-binding domain"/>
    <property type="match status" value="1"/>
</dbReference>
<keyword evidence="1" id="KW-0805">Transcription regulation</keyword>
<dbReference type="InterPro" id="IPR036388">
    <property type="entry name" value="WH-like_DNA-bd_sf"/>
</dbReference>
<protein>
    <submittedName>
        <fullName evidence="5">MarR family transcriptional regulator</fullName>
    </submittedName>
</protein>
<dbReference type="Proteomes" id="UP000295433">
    <property type="component" value="Unassembled WGS sequence"/>
</dbReference>
<organism evidence="5 6">
    <name type="scientific">Samsonia erythrinae</name>
    <dbReference type="NCBI Taxonomy" id="160434"/>
    <lineage>
        <taxon>Bacteria</taxon>
        <taxon>Pseudomonadati</taxon>
        <taxon>Pseudomonadota</taxon>
        <taxon>Gammaproteobacteria</taxon>
        <taxon>Enterobacterales</taxon>
        <taxon>Pectobacteriaceae</taxon>
        <taxon>Samsonia</taxon>
    </lineage>
</organism>
<dbReference type="EMBL" id="SMBY01000001">
    <property type="protein sequence ID" value="TCV09331.1"/>
    <property type="molecule type" value="Genomic_DNA"/>
</dbReference>
<dbReference type="Gene3D" id="1.10.10.10">
    <property type="entry name" value="Winged helix-like DNA-binding domain superfamily/Winged helix DNA-binding domain"/>
    <property type="match status" value="1"/>
</dbReference>
<dbReference type="GO" id="GO:0003677">
    <property type="term" value="F:DNA binding"/>
    <property type="evidence" value="ECO:0007669"/>
    <property type="project" value="UniProtKB-KW"/>
</dbReference>
<reference evidence="5 6" key="1">
    <citation type="submission" date="2019-03" db="EMBL/GenBank/DDBJ databases">
        <title>Genomic Encyclopedia of Type Strains, Phase IV (KMG-IV): sequencing the most valuable type-strain genomes for metagenomic binning, comparative biology and taxonomic classification.</title>
        <authorList>
            <person name="Goeker M."/>
        </authorList>
    </citation>
    <scope>NUCLEOTIDE SEQUENCE [LARGE SCALE GENOMIC DNA]</scope>
    <source>
        <strain evidence="5 6">DSM 16730</strain>
    </source>
</reference>
<evidence type="ECO:0000256" key="2">
    <source>
        <dbReference type="ARBA" id="ARBA00023125"/>
    </source>
</evidence>
<evidence type="ECO:0000256" key="3">
    <source>
        <dbReference type="ARBA" id="ARBA00023163"/>
    </source>
</evidence>
<dbReference type="Pfam" id="PF12802">
    <property type="entry name" value="MarR_2"/>
    <property type="match status" value="1"/>
</dbReference>
<sequence length="165" mass="18729">MTEQAQHAYAQWQEEWPNLDLFPLSLIGHLGDVAQRIERDYLNPFFSQFDLRPGEFDVLATLQRAGPPYALTPTYLYDALMTSSGGMTNRIDRLESAGLVQRQNNPNDRRGTLVKLTEKGSQRIEKLLPLHVENQRQLIAALSETEQQQLNQLLLKLAGGLCKQP</sequence>
<comment type="caution">
    <text evidence="5">The sequence shown here is derived from an EMBL/GenBank/DDBJ whole genome shotgun (WGS) entry which is preliminary data.</text>
</comment>
<dbReference type="PANTHER" id="PTHR42756:SF1">
    <property type="entry name" value="TRANSCRIPTIONAL REPRESSOR OF EMRAB OPERON"/>
    <property type="match status" value="1"/>
</dbReference>
<dbReference type="AlphaFoldDB" id="A0A4R3VTU7"/>
<dbReference type="InterPro" id="IPR036390">
    <property type="entry name" value="WH_DNA-bd_sf"/>
</dbReference>
<dbReference type="GO" id="GO:0003700">
    <property type="term" value="F:DNA-binding transcription factor activity"/>
    <property type="evidence" value="ECO:0007669"/>
    <property type="project" value="InterPro"/>
</dbReference>
<name>A0A4R3VTU7_9GAMM</name>
<dbReference type="SMART" id="SM00347">
    <property type="entry name" value="HTH_MARR"/>
    <property type="match status" value="1"/>
</dbReference>
<accession>A0A4R3VTU7</accession>
<keyword evidence="6" id="KW-1185">Reference proteome</keyword>
<dbReference type="PRINTS" id="PR00598">
    <property type="entry name" value="HTHMARR"/>
</dbReference>
<keyword evidence="3" id="KW-0804">Transcription</keyword>
<dbReference type="OrthoDB" id="32523at2"/>
<evidence type="ECO:0000313" key="6">
    <source>
        <dbReference type="Proteomes" id="UP000295433"/>
    </source>
</evidence>
<dbReference type="PROSITE" id="PS50995">
    <property type="entry name" value="HTH_MARR_2"/>
    <property type="match status" value="1"/>
</dbReference>
<evidence type="ECO:0000259" key="4">
    <source>
        <dbReference type="PROSITE" id="PS50995"/>
    </source>
</evidence>
<proteinExistence type="predicted"/>
<keyword evidence="2" id="KW-0238">DNA-binding</keyword>
<dbReference type="InterPro" id="IPR000835">
    <property type="entry name" value="HTH_MarR-typ"/>
</dbReference>
<evidence type="ECO:0000313" key="5">
    <source>
        <dbReference type="EMBL" id="TCV09331.1"/>
    </source>
</evidence>
<gene>
    <name evidence="5" type="ORF">EDC54_101861</name>
</gene>
<dbReference type="PANTHER" id="PTHR42756">
    <property type="entry name" value="TRANSCRIPTIONAL REGULATOR, MARR"/>
    <property type="match status" value="1"/>
</dbReference>
<evidence type="ECO:0000256" key="1">
    <source>
        <dbReference type="ARBA" id="ARBA00023015"/>
    </source>
</evidence>